<dbReference type="EMBL" id="FO818638">
    <property type="protein sequence ID" value="CDM92124.1"/>
    <property type="molecule type" value="Genomic_DNA"/>
</dbReference>
<evidence type="ECO:0000313" key="1">
    <source>
        <dbReference type="EMBL" id="CDM92124.1"/>
    </source>
</evidence>
<protein>
    <submittedName>
        <fullName evidence="1">Uncharacterized protein</fullName>
    </submittedName>
</protein>
<organism evidence="1 2">
    <name type="scientific">Xenorhabdus bovienii</name>
    <name type="common">Xenorhabdus nematophila subsp. bovienii</name>
    <dbReference type="NCBI Taxonomy" id="40576"/>
    <lineage>
        <taxon>Bacteria</taxon>
        <taxon>Pseudomonadati</taxon>
        <taxon>Pseudomonadota</taxon>
        <taxon>Gammaproteobacteria</taxon>
        <taxon>Enterobacterales</taxon>
        <taxon>Morganellaceae</taxon>
        <taxon>Xenorhabdus</taxon>
    </lineage>
</organism>
<sequence>MPRSMQARSFAVGRTHHIYVVTNYCILGENKVLNHFVVNVDRYSSMCRL</sequence>
<reference evidence="1 2" key="1">
    <citation type="submission" date="2014-02" db="EMBL/GenBank/DDBJ databases">
        <authorList>
            <person name="Genoscope - CEA"/>
        </authorList>
    </citation>
    <scope>NUCLEOTIDE SEQUENCE [LARGE SCALE GENOMIC DNA]</scope>
    <source>
        <strain evidence="1 2">CS03</strain>
        <plasmid evidence="2">Plasmid</plasmid>
    </source>
</reference>
<evidence type="ECO:0000313" key="2">
    <source>
        <dbReference type="Proteomes" id="UP000032930"/>
    </source>
</evidence>
<dbReference type="KEGG" id="xbv:XBW1_mp0005"/>
<dbReference type="AlphaFoldDB" id="A0A0B6XGN8"/>
<proteinExistence type="predicted"/>
<accession>A0A0B6XGN8</accession>
<name>A0A0B6XGN8_XENBV</name>
<gene>
    <name evidence="1" type="ORF">XBW1_mp0005</name>
</gene>
<dbReference type="Proteomes" id="UP000032930">
    <property type="component" value="Plasmid megaplasmid"/>
</dbReference>